<evidence type="ECO:0000256" key="2">
    <source>
        <dbReference type="ARBA" id="ARBA00023002"/>
    </source>
</evidence>
<feature type="domain" description="Aldehyde dehydrogenase" evidence="7">
    <location>
        <begin position="11"/>
        <end position="424"/>
    </location>
</feature>
<dbReference type="InterPro" id="IPR029510">
    <property type="entry name" value="Ald_DH_CS_GLU"/>
</dbReference>
<dbReference type="InterPro" id="IPR016161">
    <property type="entry name" value="Ald_DH/histidinol_DH"/>
</dbReference>
<dbReference type="CDD" id="cd07136">
    <property type="entry name" value="ALDH_YwdH-P39616"/>
    <property type="match status" value="1"/>
</dbReference>
<comment type="caution">
    <text evidence="8">The sequence shown here is derived from an EMBL/GenBank/DDBJ whole genome shotgun (WGS) entry which is preliminary data.</text>
</comment>
<dbReference type="PROSITE" id="PS00687">
    <property type="entry name" value="ALDEHYDE_DEHYDR_GLU"/>
    <property type="match status" value="1"/>
</dbReference>
<dbReference type="Gene3D" id="3.40.605.10">
    <property type="entry name" value="Aldehyde Dehydrogenase, Chain A, domain 1"/>
    <property type="match status" value="1"/>
</dbReference>
<dbReference type="InterPro" id="IPR012394">
    <property type="entry name" value="Aldehyde_DH_NAD(P)"/>
</dbReference>
<evidence type="ECO:0000256" key="4">
    <source>
        <dbReference type="PIRNR" id="PIRNR036492"/>
    </source>
</evidence>
<keyword evidence="2 4" id="KW-0560">Oxidoreductase</keyword>
<evidence type="ECO:0000313" key="8">
    <source>
        <dbReference type="EMBL" id="MBF0753829.1"/>
    </source>
</evidence>
<dbReference type="PROSITE" id="PS00070">
    <property type="entry name" value="ALDEHYDE_DEHYDR_CYS"/>
    <property type="match status" value="1"/>
</dbReference>
<reference evidence="8 9" key="1">
    <citation type="submission" date="2020-10" db="EMBL/GenBank/DDBJ databases">
        <title>Mouse Oral microbiota.</title>
        <authorList>
            <person name="Joseph S."/>
            <person name="Aduse-Opoku J."/>
        </authorList>
    </citation>
    <scope>NUCLEOTIDE SEQUENCE [LARGE SCALE GENOMIC DNA]</scope>
    <source>
        <strain evidence="8 9">19428wE5_W307</strain>
    </source>
</reference>
<evidence type="ECO:0000259" key="7">
    <source>
        <dbReference type="Pfam" id="PF00171"/>
    </source>
</evidence>
<organism evidence="8 9">
    <name type="scientific">Jeotgalicoccus nanhaiensis</name>
    <dbReference type="NCBI Taxonomy" id="568603"/>
    <lineage>
        <taxon>Bacteria</taxon>
        <taxon>Bacillati</taxon>
        <taxon>Bacillota</taxon>
        <taxon>Bacilli</taxon>
        <taxon>Bacillales</taxon>
        <taxon>Staphylococcaceae</taxon>
        <taxon>Jeotgalicoccus</taxon>
    </lineage>
</organism>
<accession>A0ABR9XXX2</accession>
<dbReference type="PANTHER" id="PTHR43570:SF16">
    <property type="entry name" value="ALDEHYDE DEHYDROGENASE TYPE III, ISOFORM Q"/>
    <property type="match status" value="1"/>
</dbReference>
<dbReference type="SUPFAM" id="SSF53720">
    <property type="entry name" value="ALDH-like"/>
    <property type="match status" value="1"/>
</dbReference>
<keyword evidence="9" id="KW-1185">Reference proteome</keyword>
<sequence length="453" mass="51096">MSMQSIVENQRKYYYKNHTKSVSFRIRQLKKLKLAVETNEKMILEALNKDLGKSEAEAFMTEIGIVYKEFDYVIKHLRSWNSPEKVSGSMMSFPAKNYVYRDPYGVVLILSPWNYPFNLTMMPLIGAIAGGNCALVKPSETSPHTAAIIEKILNYTFSEKYVYCAPADTPHDEVNKQQYDYIFFTGSTSVGKEIMGIASETLTPVTLELGGKSPVVVDETANIDVAVKRIAWGKFVNAGQTCVAPDHVIIHSSKNQEFIDRLLSEIEERYSDAVHREDYPKIINEKHFKRLSGLLENEIVLGGSKSSETQKIAPALMPNSTFESEVMKEEIFGPILPVITYDNLEDLIAYQQTLPKPLAFYIFSENDRNVETLLSRLSFGGGCVNDTLMHLSHHDMPFGGVGASGMGHYHGKYSFDTFTHEKSVVKNSTIIDIPVRYAPFTQAKNKLFRKFLS</sequence>
<evidence type="ECO:0000256" key="1">
    <source>
        <dbReference type="ARBA" id="ARBA00009986"/>
    </source>
</evidence>
<feature type="active site" evidence="5">
    <location>
        <position position="208"/>
    </location>
</feature>
<dbReference type="RefSeq" id="WP_135097683.1">
    <property type="nucleotide sequence ID" value="NZ_JADGLW010000003.1"/>
</dbReference>
<keyword evidence="3" id="KW-0520">NAD</keyword>
<dbReference type="Gene3D" id="3.40.309.10">
    <property type="entry name" value="Aldehyde Dehydrogenase, Chain A, domain 2"/>
    <property type="match status" value="1"/>
</dbReference>
<gene>
    <name evidence="8" type="ORF">IR135_06070</name>
</gene>
<dbReference type="InterPro" id="IPR016163">
    <property type="entry name" value="Ald_DH_C"/>
</dbReference>
<dbReference type="PIRSF" id="PIRSF036492">
    <property type="entry name" value="ALDH"/>
    <property type="match status" value="1"/>
</dbReference>
<evidence type="ECO:0000256" key="5">
    <source>
        <dbReference type="PROSITE-ProRule" id="PRU10007"/>
    </source>
</evidence>
<dbReference type="Proteomes" id="UP000647980">
    <property type="component" value="Unassembled WGS sequence"/>
</dbReference>
<comment type="similarity">
    <text evidence="1 4 6">Belongs to the aldehyde dehydrogenase family.</text>
</comment>
<name>A0ABR9XXX2_9STAP</name>
<dbReference type="PANTHER" id="PTHR43570">
    <property type="entry name" value="ALDEHYDE DEHYDROGENASE"/>
    <property type="match status" value="1"/>
</dbReference>
<dbReference type="InterPro" id="IPR015590">
    <property type="entry name" value="Aldehyde_DH_dom"/>
</dbReference>
<dbReference type="Pfam" id="PF00171">
    <property type="entry name" value="Aldedh"/>
    <property type="match status" value="1"/>
</dbReference>
<dbReference type="InterPro" id="IPR016162">
    <property type="entry name" value="Ald_DH_N"/>
</dbReference>
<protein>
    <recommendedName>
        <fullName evidence="4">Aldehyde dehydrogenase</fullName>
    </recommendedName>
</protein>
<dbReference type="EMBL" id="JADGLW010000003">
    <property type="protein sequence ID" value="MBF0753829.1"/>
    <property type="molecule type" value="Genomic_DNA"/>
</dbReference>
<evidence type="ECO:0000256" key="6">
    <source>
        <dbReference type="RuleBase" id="RU003345"/>
    </source>
</evidence>
<proteinExistence type="inferred from homology"/>
<evidence type="ECO:0000313" key="9">
    <source>
        <dbReference type="Proteomes" id="UP000647980"/>
    </source>
</evidence>
<evidence type="ECO:0000256" key="3">
    <source>
        <dbReference type="ARBA" id="ARBA00023027"/>
    </source>
</evidence>
<dbReference type="InterPro" id="IPR016160">
    <property type="entry name" value="Ald_DH_CS_CYS"/>
</dbReference>